<sequence>MVHSVEYLRIRDGWLGLYQRSPKLAQAKRAKELQRRERRRREKKAGGGSREKGALMGENKERSGGRARQG</sequence>
<evidence type="ECO:0000313" key="2">
    <source>
        <dbReference type="EMBL" id="CAB4303810.1"/>
    </source>
</evidence>
<proteinExistence type="predicted"/>
<dbReference type="Proteomes" id="UP000507245">
    <property type="component" value="Unassembled WGS sequence"/>
</dbReference>
<name>A0A6J5WQ01_PRUAR</name>
<evidence type="ECO:0000313" key="3">
    <source>
        <dbReference type="Proteomes" id="UP000507245"/>
    </source>
</evidence>
<gene>
    <name evidence="2" type="ORF">ORAREDHAP_LOCUS20542</name>
</gene>
<dbReference type="EMBL" id="CAEKKB010000003">
    <property type="protein sequence ID" value="CAB4303810.1"/>
    <property type="molecule type" value="Genomic_DNA"/>
</dbReference>
<accession>A0A6J5WQ01</accession>
<evidence type="ECO:0000256" key="1">
    <source>
        <dbReference type="SAM" id="MobiDB-lite"/>
    </source>
</evidence>
<feature type="region of interest" description="Disordered" evidence="1">
    <location>
        <begin position="25"/>
        <end position="70"/>
    </location>
</feature>
<organism evidence="2 3">
    <name type="scientific">Prunus armeniaca</name>
    <name type="common">Apricot</name>
    <name type="synonym">Armeniaca vulgaris</name>
    <dbReference type="NCBI Taxonomy" id="36596"/>
    <lineage>
        <taxon>Eukaryota</taxon>
        <taxon>Viridiplantae</taxon>
        <taxon>Streptophyta</taxon>
        <taxon>Embryophyta</taxon>
        <taxon>Tracheophyta</taxon>
        <taxon>Spermatophyta</taxon>
        <taxon>Magnoliopsida</taxon>
        <taxon>eudicotyledons</taxon>
        <taxon>Gunneridae</taxon>
        <taxon>Pentapetalae</taxon>
        <taxon>rosids</taxon>
        <taxon>fabids</taxon>
        <taxon>Rosales</taxon>
        <taxon>Rosaceae</taxon>
        <taxon>Amygdaloideae</taxon>
        <taxon>Amygdaleae</taxon>
        <taxon>Prunus</taxon>
    </lineage>
</organism>
<keyword evidence="3" id="KW-1185">Reference proteome</keyword>
<dbReference type="AlphaFoldDB" id="A0A6J5WQ01"/>
<reference evidence="3" key="1">
    <citation type="journal article" date="2020" name="Genome Biol.">
        <title>Gamete binning: chromosome-level and haplotype-resolved genome assembly enabled by high-throughput single-cell sequencing of gamete genomes.</title>
        <authorList>
            <person name="Campoy J.A."/>
            <person name="Sun H."/>
            <person name="Goel M."/>
            <person name="Jiao W.-B."/>
            <person name="Folz-Donahue K."/>
            <person name="Wang N."/>
            <person name="Rubio M."/>
            <person name="Liu C."/>
            <person name="Kukat C."/>
            <person name="Ruiz D."/>
            <person name="Huettel B."/>
            <person name="Schneeberger K."/>
        </authorList>
    </citation>
    <scope>NUCLEOTIDE SEQUENCE [LARGE SCALE GENOMIC DNA]</scope>
    <source>
        <strain evidence="3">cv. Rojo Pasion</strain>
    </source>
</reference>
<feature type="compositionally biased region" description="Basic and acidic residues" evidence="1">
    <location>
        <begin position="49"/>
        <end position="64"/>
    </location>
</feature>
<protein>
    <submittedName>
        <fullName evidence="2">Uncharacterized protein</fullName>
    </submittedName>
</protein>